<protein>
    <recommendedName>
        <fullName evidence="4">Flagellar protein FlgN</fullName>
    </recommendedName>
</protein>
<dbReference type="Gene3D" id="1.20.58.300">
    <property type="entry name" value="FlgN-like"/>
    <property type="match status" value="1"/>
</dbReference>
<dbReference type="GO" id="GO:0044780">
    <property type="term" value="P:bacterial-type flagellum assembly"/>
    <property type="evidence" value="ECO:0007669"/>
    <property type="project" value="InterPro"/>
</dbReference>
<name>A0A662DLF0_UNCAE</name>
<dbReference type="Proteomes" id="UP000280417">
    <property type="component" value="Unassembled WGS sequence"/>
</dbReference>
<evidence type="ECO:0008006" key="4">
    <source>
        <dbReference type="Google" id="ProtNLM"/>
    </source>
</evidence>
<dbReference type="AlphaFoldDB" id="A0A662DLF0"/>
<gene>
    <name evidence="2" type="ORF">DRJ04_01325</name>
</gene>
<evidence type="ECO:0000256" key="1">
    <source>
        <dbReference type="ARBA" id="ARBA00022795"/>
    </source>
</evidence>
<dbReference type="InterPro" id="IPR036679">
    <property type="entry name" value="FlgN-like_sf"/>
</dbReference>
<sequence>MREVNELTKVLKKQLSLYENLDKLCQQEEKAIVEGDLKKLEETVREEEKIFTQMRVWERLRVTLVKILKEKLSLSEKTTFSELVKRLEKVHPSCQLEDLRKKIISKISDINQVNRRNISLLEYSVKLIDEYFRRLTGTKTASTYTSQGKARVEEQTRKLLNRIT</sequence>
<dbReference type="InterPro" id="IPR007809">
    <property type="entry name" value="FlgN-like"/>
</dbReference>
<comment type="caution">
    <text evidence="2">The sequence shown here is derived from an EMBL/GenBank/DDBJ whole genome shotgun (WGS) entry which is preliminary data.</text>
</comment>
<dbReference type="Pfam" id="PF05130">
    <property type="entry name" value="FlgN"/>
    <property type="match status" value="1"/>
</dbReference>
<reference evidence="2 3" key="1">
    <citation type="submission" date="2018-06" db="EMBL/GenBank/DDBJ databases">
        <title>Extensive metabolic versatility and redundancy in microbially diverse, dynamic hydrothermal sediments.</title>
        <authorList>
            <person name="Dombrowski N."/>
            <person name="Teske A."/>
            <person name="Baker B.J."/>
        </authorList>
    </citation>
    <scope>NUCLEOTIDE SEQUENCE [LARGE SCALE GENOMIC DNA]</scope>
    <source>
        <strain evidence="2">B3_G15</strain>
    </source>
</reference>
<evidence type="ECO:0000313" key="2">
    <source>
        <dbReference type="EMBL" id="RLE14962.1"/>
    </source>
</evidence>
<dbReference type="SUPFAM" id="SSF140566">
    <property type="entry name" value="FlgN-like"/>
    <property type="match status" value="1"/>
</dbReference>
<organism evidence="2 3">
    <name type="scientific">Aerophobetes bacterium</name>
    <dbReference type="NCBI Taxonomy" id="2030807"/>
    <lineage>
        <taxon>Bacteria</taxon>
        <taxon>Candidatus Aerophobota</taxon>
    </lineage>
</organism>
<keyword evidence="1" id="KW-1005">Bacterial flagellum biogenesis</keyword>
<evidence type="ECO:0000313" key="3">
    <source>
        <dbReference type="Proteomes" id="UP000280417"/>
    </source>
</evidence>
<dbReference type="EMBL" id="QMQA01000022">
    <property type="protein sequence ID" value="RLE14962.1"/>
    <property type="molecule type" value="Genomic_DNA"/>
</dbReference>
<accession>A0A662DLF0</accession>
<proteinExistence type="predicted"/>